<dbReference type="OrthoDB" id="5598079at2759"/>
<evidence type="ECO:0000313" key="2">
    <source>
        <dbReference type="Proteomes" id="UP000053263"/>
    </source>
</evidence>
<dbReference type="AlphaFoldDB" id="A0A0C9SV73"/>
<organism evidence="1 2">
    <name type="scientific">Plicaturopsis crispa FD-325 SS-3</name>
    <dbReference type="NCBI Taxonomy" id="944288"/>
    <lineage>
        <taxon>Eukaryota</taxon>
        <taxon>Fungi</taxon>
        <taxon>Dikarya</taxon>
        <taxon>Basidiomycota</taxon>
        <taxon>Agaricomycotina</taxon>
        <taxon>Agaricomycetes</taxon>
        <taxon>Agaricomycetidae</taxon>
        <taxon>Amylocorticiales</taxon>
        <taxon>Amylocorticiaceae</taxon>
        <taxon>Plicatura</taxon>
        <taxon>Plicaturopsis crispa</taxon>
    </lineage>
</organism>
<accession>A0A0C9SV73</accession>
<gene>
    <name evidence="1" type="ORF">PLICRDRAFT_47470</name>
</gene>
<sequence length="170" mass="18035">MPGAPIPSSSSSQLPCEFCDVSGHVQADCSLFIAARASACKRRRRKPAAKRSKPLKLALSDFAAPERAGSAGLRSSDVHTPLLVDAEHDWNADTGATSHMTPHRHCTVIYSAGVGSVVFNPRISGKSADPVLFVASINDDHAAFLDGETQACTEFAKLASTLPLDLALWH</sequence>
<name>A0A0C9SV73_PLICR</name>
<evidence type="ECO:0000313" key="1">
    <source>
        <dbReference type="EMBL" id="KII82870.1"/>
    </source>
</evidence>
<reference evidence="1 2" key="1">
    <citation type="submission" date="2014-06" db="EMBL/GenBank/DDBJ databases">
        <title>Evolutionary Origins and Diversification of the Mycorrhizal Mutualists.</title>
        <authorList>
            <consortium name="DOE Joint Genome Institute"/>
            <consortium name="Mycorrhizal Genomics Consortium"/>
            <person name="Kohler A."/>
            <person name="Kuo A."/>
            <person name="Nagy L.G."/>
            <person name="Floudas D."/>
            <person name="Copeland A."/>
            <person name="Barry K.W."/>
            <person name="Cichocki N."/>
            <person name="Veneault-Fourrey C."/>
            <person name="LaButti K."/>
            <person name="Lindquist E.A."/>
            <person name="Lipzen A."/>
            <person name="Lundell T."/>
            <person name="Morin E."/>
            <person name="Murat C."/>
            <person name="Riley R."/>
            <person name="Ohm R."/>
            <person name="Sun H."/>
            <person name="Tunlid A."/>
            <person name="Henrissat B."/>
            <person name="Grigoriev I.V."/>
            <person name="Hibbett D.S."/>
            <person name="Martin F."/>
        </authorList>
    </citation>
    <scope>NUCLEOTIDE SEQUENCE [LARGE SCALE GENOMIC DNA]</scope>
    <source>
        <strain evidence="1 2">FD-325 SS-3</strain>
    </source>
</reference>
<keyword evidence="2" id="KW-1185">Reference proteome</keyword>
<dbReference type="EMBL" id="KN832605">
    <property type="protein sequence ID" value="KII82870.1"/>
    <property type="molecule type" value="Genomic_DNA"/>
</dbReference>
<dbReference type="Proteomes" id="UP000053263">
    <property type="component" value="Unassembled WGS sequence"/>
</dbReference>
<proteinExistence type="predicted"/>
<protein>
    <submittedName>
        <fullName evidence="1">Uncharacterized protein</fullName>
    </submittedName>
</protein>
<dbReference type="HOGENOM" id="CLU_086752_1_0_1"/>
<feature type="non-terminal residue" evidence="1">
    <location>
        <position position="1"/>
    </location>
</feature>